<organism evidence="1 2">
    <name type="scientific">Funneliformis geosporum</name>
    <dbReference type="NCBI Taxonomy" id="1117311"/>
    <lineage>
        <taxon>Eukaryota</taxon>
        <taxon>Fungi</taxon>
        <taxon>Fungi incertae sedis</taxon>
        <taxon>Mucoromycota</taxon>
        <taxon>Glomeromycotina</taxon>
        <taxon>Glomeromycetes</taxon>
        <taxon>Glomerales</taxon>
        <taxon>Glomeraceae</taxon>
        <taxon>Funneliformis</taxon>
    </lineage>
</organism>
<comment type="caution">
    <text evidence="1">The sequence shown here is derived from an EMBL/GenBank/DDBJ whole genome shotgun (WGS) entry which is preliminary data.</text>
</comment>
<protein>
    <submittedName>
        <fullName evidence="1">17239_t:CDS:1</fullName>
    </submittedName>
</protein>
<proteinExistence type="predicted"/>
<name>A0A9W4SXJ3_9GLOM</name>
<feature type="non-terminal residue" evidence="1">
    <location>
        <position position="45"/>
    </location>
</feature>
<gene>
    <name evidence="1" type="ORF">FWILDA_LOCUS12940</name>
</gene>
<accession>A0A9W4SXJ3</accession>
<evidence type="ECO:0000313" key="1">
    <source>
        <dbReference type="EMBL" id="CAI2187167.1"/>
    </source>
</evidence>
<dbReference type="AlphaFoldDB" id="A0A9W4SXJ3"/>
<reference evidence="1" key="1">
    <citation type="submission" date="2022-08" db="EMBL/GenBank/DDBJ databases">
        <authorList>
            <person name="Kallberg Y."/>
            <person name="Tangrot J."/>
            <person name="Rosling A."/>
        </authorList>
    </citation>
    <scope>NUCLEOTIDE SEQUENCE</scope>
    <source>
        <strain evidence="1">Wild A</strain>
    </source>
</reference>
<evidence type="ECO:0000313" key="2">
    <source>
        <dbReference type="Proteomes" id="UP001153678"/>
    </source>
</evidence>
<dbReference type="EMBL" id="CAMKVN010004484">
    <property type="protein sequence ID" value="CAI2187167.1"/>
    <property type="molecule type" value="Genomic_DNA"/>
</dbReference>
<sequence>MPGRDYLCIMNMNICYSIDKGYRPYHVLQDQLYNYISYSEHKRRQ</sequence>
<dbReference type="Proteomes" id="UP001153678">
    <property type="component" value="Unassembled WGS sequence"/>
</dbReference>
<dbReference type="OrthoDB" id="2337553at2759"/>
<keyword evidence="2" id="KW-1185">Reference proteome</keyword>